<dbReference type="Proteomes" id="UP000248918">
    <property type="component" value="Unassembled WGS sequence"/>
</dbReference>
<sequence>MKLSLCLVAALTLSAGAYAQTSQTFRFGEGQSSLPSGNEHGAAAQSNTSPTHKARHQKRHRGYVKQPDTYSHN</sequence>
<dbReference type="AlphaFoldDB" id="A0A329BS35"/>
<keyword evidence="2" id="KW-0732">Signal</keyword>
<name>A0A329BS35_9BURK</name>
<evidence type="ECO:0000313" key="4">
    <source>
        <dbReference type="Proteomes" id="UP000248918"/>
    </source>
</evidence>
<proteinExistence type="predicted"/>
<evidence type="ECO:0000313" key="3">
    <source>
        <dbReference type="EMBL" id="RAS24750.1"/>
    </source>
</evidence>
<evidence type="ECO:0000256" key="1">
    <source>
        <dbReference type="SAM" id="MobiDB-lite"/>
    </source>
</evidence>
<feature type="chain" id="PRO_5016372328" evidence="2">
    <location>
        <begin position="20"/>
        <end position="73"/>
    </location>
</feature>
<dbReference type="RefSeq" id="WP_111933575.1">
    <property type="nucleotide sequence ID" value="NZ_CADFFP010000020.1"/>
</dbReference>
<feature type="compositionally biased region" description="Basic residues" evidence="1">
    <location>
        <begin position="52"/>
        <end position="63"/>
    </location>
</feature>
<protein>
    <submittedName>
        <fullName evidence="3">Uncharacterized protein</fullName>
    </submittedName>
</protein>
<organism evidence="3 4">
    <name type="scientific">Paraburkholderia bryophila</name>
    <dbReference type="NCBI Taxonomy" id="420952"/>
    <lineage>
        <taxon>Bacteria</taxon>
        <taxon>Pseudomonadati</taxon>
        <taxon>Pseudomonadota</taxon>
        <taxon>Betaproteobacteria</taxon>
        <taxon>Burkholderiales</taxon>
        <taxon>Burkholderiaceae</taxon>
        <taxon>Paraburkholderia</taxon>
    </lineage>
</organism>
<reference evidence="3 4" key="1">
    <citation type="submission" date="2018-06" db="EMBL/GenBank/DDBJ databases">
        <title>Genomic Encyclopedia of Type Strains, Phase III (KMG-III): the genomes of soil and plant-associated and newly described type strains.</title>
        <authorList>
            <person name="Whitman W."/>
        </authorList>
    </citation>
    <scope>NUCLEOTIDE SEQUENCE [LARGE SCALE GENOMIC DNA]</scope>
    <source>
        <strain evidence="3 4">LMG 23644</strain>
    </source>
</reference>
<dbReference type="OrthoDB" id="9115444at2"/>
<feature type="compositionally biased region" description="Polar residues" evidence="1">
    <location>
        <begin position="27"/>
        <end position="36"/>
    </location>
</feature>
<feature type="region of interest" description="Disordered" evidence="1">
    <location>
        <begin position="27"/>
        <end position="73"/>
    </location>
</feature>
<accession>A0A329BS35</accession>
<gene>
    <name evidence="3" type="ORF">BX591_11791</name>
</gene>
<comment type="caution">
    <text evidence="3">The sequence shown here is derived from an EMBL/GenBank/DDBJ whole genome shotgun (WGS) entry which is preliminary data.</text>
</comment>
<evidence type="ECO:0000256" key="2">
    <source>
        <dbReference type="SAM" id="SignalP"/>
    </source>
</evidence>
<dbReference type="EMBL" id="QLTK01000017">
    <property type="protein sequence ID" value="RAS24750.1"/>
    <property type="molecule type" value="Genomic_DNA"/>
</dbReference>
<feature type="signal peptide" evidence="2">
    <location>
        <begin position="1"/>
        <end position="19"/>
    </location>
</feature>